<dbReference type="AlphaFoldDB" id="A0A6J3LWV8"/>
<keyword evidence="1" id="KW-1185">Reference proteome</keyword>
<name>A0A6J3LWV8_9PEZI</name>
<dbReference type="GeneID" id="54366451"/>
<evidence type="ECO:0000313" key="2">
    <source>
        <dbReference type="RefSeq" id="XP_033457174.1"/>
    </source>
</evidence>
<reference evidence="2" key="3">
    <citation type="submission" date="2025-08" db="UniProtKB">
        <authorList>
            <consortium name="RefSeq"/>
        </authorList>
    </citation>
    <scope>IDENTIFICATION</scope>
    <source>
        <strain evidence="2">CBS 342.82</strain>
    </source>
</reference>
<accession>A0A6J3LWV8</accession>
<reference evidence="2" key="2">
    <citation type="submission" date="2020-04" db="EMBL/GenBank/DDBJ databases">
        <authorList>
            <consortium name="NCBI Genome Project"/>
        </authorList>
    </citation>
    <scope>NUCLEOTIDE SEQUENCE</scope>
    <source>
        <strain evidence="2">CBS 342.82</strain>
    </source>
</reference>
<dbReference type="Proteomes" id="UP000504637">
    <property type="component" value="Unplaced"/>
</dbReference>
<sequence>MQWAARTPVTTARGGGHRQLAAWWCYCSACRFFHSQNPEGSSFDGARLKWWGLFLSPIRRGSFNAQVSHLVMMYSARPQVRNHDADFVILPSDDH</sequence>
<organism evidence="2">
    <name type="scientific">Dissoconium aciculare CBS 342.82</name>
    <dbReference type="NCBI Taxonomy" id="1314786"/>
    <lineage>
        <taxon>Eukaryota</taxon>
        <taxon>Fungi</taxon>
        <taxon>Dikarya</taxon>
        <taxon>Ascomycota</taxon>
        <taxon>Pezizomycotina</taxon>
        <taxon>Dothideomycetes</taxon>
        <taxon>Dothideomycetidae</taxon>
        <taxon>Mycosphaerellales</taxon>
        <taxon>Dissoconiaceae</taxon>
        <taxon>Dissoconium</taxon>
    </lineage>
</organism>
<dbReference type="RefSeq" id="XP_033457174.1">
    <property type="nucleotide sequence ID" value="XM_033608651.1"/>
</dbReference>
<evidence type="ECO:0000313" key="1">
    <source>
        <dbReference type="Proteomes" id="UP000504637"/>
    </source>
</evidence>
<gene>
    <name evidence="2" type="ORF">K489DRAFT_47681</name>
</gene>
<protein>
    <submittedName>
        <fullName evidence="2">Uncharacterized protein</fullName>
    </submittedName>
</protein>
<proteinExistence type="predicted"/>
<reference evidence="2" key="1">
    <citation type="submission" date="2020-01" db="EMBL/GenBank/DDBJ databases">
        <authorList>
            <consortium name="DOE Joint Genome Institute"/>
            <person name="Haridas S."/>
            <person name="Albert R."/>
            <person name="Binder M."/>
            <person name="Bloem J."/>
            <person name="Labutti K."/>
            <person name="Salamov A."/>
            <person name="Andreopoulos B."/>
            <person name="Baker S.E."/>
            <person name="Barry K."/>
            <person name="Bills G."/>
            <person name="Bluhm B.H."/>
            <person name="Cannon C."/>
            <person name="Castanera R."/>
            <person name="Culley D.E."/>
            <person name="Daum C."/>
            <person name="Ezra D."/>
            <person name="Gonzalez J.B."/>
            <person name="Henrissat B."/>
            <person name="Kuo A."/>
            <person name="Liang C."/>
            <person name="Lipzen A."/>
            <person name="Lutzoni F."/>
            <person name="Magnuson J."/>
            <person name="Mondo S."/>
            <person name="Nolan M."/>
            <person name="Ohm R."/>
            <person name="Pangilinan J."/>
            <person name="Park H.-J."/>
            <person name="Ramirez L."/>
            <person name="Alfaro M."/>
            <person name="Sun H."/>
            <person name="Tritt A."/>
            <person name="Yoshinaga Y."/>
            <person name="Zwiers L.-H."/>
            <person name="Turgeon B.G."/>
            <person name="Goodwin S.B."/>
            <person name="Spatafora J.W."/>
            <person name="Crous P.W."/>
            <person name="Grigoriev I.V."/>
        </authorList>
    </citation>
    <scope>NUCLEOTIDE SEQUENCE</scope>
    <source>
        <strain evidence="2">CBS 342.82</strain>
    </source>
</reference>